<feature type="domain" description="3-hydroxyacyl-CoA dehydrogenase C-terminal" evidence="4">
    <location>
        <begin position="502"/>
        <end position="598"/>
    </location>
</feature>
<reference evidence="7" key="1">
    <citation type="submission" date="2016-10" db="EMBL/GenBank/DDBJ databases">
        <authorList>
            <person name="Varghese N."/>
            <person name="Submissions S."/>
        </authorList>
    </citation>
    <scope>NUCLEOTIDE SEQUENCE [LARGE SCALE GENOMIC DNA]</scope>
    <source>
        <strain evidence="7">DSM 46136</strain>
    </source>
</reference>
<dbReference type="PANTHER" id="PTHR48075:SF3">
    <property type="entry name" value="3-HYDROXYACYL-COA DEHYDROGENASE"/>
    <property type="match status" value="1"/>
</dbReference>
<dbReference type="EMBL" id="FPBA01000001">
    <property type="protein sequence ID" value="SFT33485.1"/>
    <property type="molecule type" value="Genomic_DNA"/>
</dbReference>
<sequence length="601" mass="64632">MFKALVVLAVRSRTIYRISLPDGRVETLHDAAGPAPDGVAVDEAGGRVYWTTMGAGRRMPTADDGFDFSSRNGGVHSVSLDGTDATDVLTAGEITTGKQLTLADGVLYWSDREGCRVSCVRVDGTDRADLVVNTPDDESLHACVGVAVDTARGHLYWSQKGPADGGRGRILRAGLRIPERETADARSDIEVLWDGLPEPIDLEIVGNTLYWTDRGAPPEGNTLNRAPLPPAGAEGEPPQILASGFHEAIGLAVDQDAGITYVTDLGGRISAVPIPGDDATPDPAPPRVIAHLAEPLTGVAGIESEALLEAVRYTYTFEDIRQRPVAVIGAGTLGRRIALMFASRGGTVAIHDPSTEQATAAVEFVATQLPDLLDSRGAADTEAGVAKVAPSLTEALDNAWLVVEAVPERLEIKIPLWGEIDAAAPEGTIFATNSSSYASRLMSERVRDKSRLCNMHFYMPPRSNAVDLMSDGETDRGLLDSLHRILPEFGIHPFEARKESTGFIFNRIWAAIKRESLQVVAEGVATHEDVDGMFKVNWRMPRGPFQMMDAVGLDVVLDIENHYAAENPHLPEGPRELLRAYVEAGKLGVKTGEGFYKYSGD</sequence>
<dbReference type="InterPro" id="IPR006176">
    <property type="entry name" value="3-OHacyl-CoA_DH_NAD-bd"/>
</dbReference>
<dbReference type="SUPFAM" id="SSF63825">
    <property type="entry name" value="YWTD domain"/>
    <property type="match status" value="2"/>
</dbReference>
<evidence type="ECO:0000259" key="4">
    <source>
        <dbReference type="Pfam" id="PF00725"/>
    </source>
</evidence>
<evidence type="ECO:0000256" key="2">
    <source>
        <dbReference type="ARBA" id="ARBA00009463"/>
    </source>
</evidence>
<dbReference type="InterPro" id="IPR008927">
    <property type="entry name" value="6-PGluconate_DH-like_C_sf"/>
</dbReference>
<accession>A0A1I6X569</accession>
<dbReference type="GO" id="GO:0006631">
    <property type="term" value="P:fatty acid metabolic process"/>
    <property type="evidence" value="ECO:0007669"/>
    <property type="project" value="InterPro"/>
</dbReference>
<dbReference type="Proteomes" id="UP000199546">
    <property type="component" value="Unassembled WGS sequence"/>
</dbReference>
<name>A0A1I6X569_9ACTN</name>
<dbReference type="InterPro" id="IPR036291">
    <property type="entry name" value="NAD(P)-bd_dom_sf"/>
</dbReference>
<organism evidence="6 7">
    <name type="scientific">Geodermatophilus amargosae</name>
    <dbReference type="NCBI Taxonomy" id="1296565"/>
    <lineage>
        <taxon>Bacteria</taxon>
        <taxon>Bacillati</taxon>
        <taxon>Actinomycetota</taxon>
        <taxon>Actinomycetes</taxon>
        <taxon>Geodermatophilales</taxon>
        <taxon>Geodermatophilaceae</taxon>
        <taxon>Geodermatophilus</taxon>
    </lineage>
</organism>
<dbReference type="InterPro" id="IPR006108">
    <property type="entry name" value="3HC_DH_C"/>
</dbReference>
<dbReference type="RefSeq" id="WP_217644443.1">
    <property type="nucleotide sequence ID" value="NZ_FPBA01000001.1"/>
</dbReference>
<evidence type="ECO:0000259" key="5">
    <source>
        <dbReference type="Pfam" id="PF02737"/>
    </source>
</evidence>
<dbReference type="Gene3D" id="2.120.10.30">
    <property type="entry name" value="TolB, C-terminal domain"/>
    <property type="match status" value="1"/>
</dbReference>
<evidence type="ECO:0000256" key="3">
    <source>
        <dbReference type="ARBA" id="ARBA00023002"/>
    </source>
</evidence>
<keyword evidence="7" id="KW-1185">Reference proteome</keyword>
<evidence type="ECO:0000256" key="1">
    <source>
        <dbReference type="ARBA" id="ARBA00005086"/>
    </source>
</evidence>
<gene>
    <name evidence="6" type="ORF">SAMN05660657_00140</name>
</gene>
<feature type="domain" description="3-hydroxyacyl-CoA dehydrogenase NAD binding" evidence="5">
    <location>
        <begin position="325"/>
        <end position="496"/>
    </location>
</feature>
<dbReference type="GO" id="GO:0016616">
    <property type="term" value="F:oxidoreductase activity, acting on the CH-OH group of donors, NAD or NADP as acceptor"/>
    <property type="evidence" value="ECO:0007669"/>
    <property type="project" value="InterPro"/>
</dbReference>
<proteinExistence type="inferred from homology"/>
<comment type="similarity">
    <text evidence="2">Belongs to the 3-hydroxyacyl-CoA dehydrogenase family.</text>
</comment>
<evidence type="ECO:0000313" key="6">
    <source>
        <dbReference type="EMBL" id="SFT33485.1"/>
    </source>
</evidence>
<dbReference type="InterPro" id="IPR000033">
    <property type="entry name" value="LDLR_classB_rpt"/>
</dbReference>
<dbReference type="GO" id="GO:0070403">
    <property type="term" value="F:NAD+ binding"/>
    <property type="evidence" value="ECO:0007669"/>
    <property type="project" value="InterPro"/>
</dbReference>
<dbReference type="Gene3D" id="1.10.1040.10">
    <property type="entry name" value="N-(1-d-carboxylethyl)-l-norvaline Dehydrogenase, domain 2"/>
    <property type="match status" value="1"/>
</dbReference>
<dbReference type="STRING" id="1296565.SAMN05660657_00140"/>
<dbReference type="Gene3D" id="3.40.50.720">
    <property type="entry name" value="NAD(P)-binding Rossmann-like Domain"/>
    <property type="match status" value="1"/>
</dbReference>
<comment type="pathway">
    <text evidence="1">Lipid metabolism; butanoate metabolism.</text>
</comment>
<dbReference type="SUPFAM" id="SSF51735">
    <property type="entry name" value="NAD(P)-binding Rossmann-fold domains"/>
    <property type="match status" value="1"/>
</dbReference>
<dbReference type="PANTHER" id="PTHR48075">
    <property type="entry name" value="3-HYDROXYACYL-COA DEHYDROGENASE FAMILY PROTEIN"/>
    <property type="match status" value="1"/>
</dbReference>
<dbReference type="Pfam" id="PF00725">
    <property type="entry name" value="3HCDH"/>
    <property type="match status" value="1"/>
</dbReference>
<dbReference type="InterPro" id="IPR011042">
    <property type="entry name" value="6-blade_b-propeller_TolB-like"/>
</dbReference>
<evidence type="ECO:0000313" key="7">
    <source>
        <dbReference type="Proteomes" id="UP000199546"/>
    </source>
</evidence>
<keyword evidence="3" id="KW-0560">Oxidoreductase</keyword>
<dbReference type="SMART" id="SM00135">
    <property type="entry name" value="LY"/>
    <property type="match status" value="3"/>
</dbReference>
<dbReference type="SUPFAM" id="SSF48179">
    <property type="entry name" value="6-phosphogluconate dehydrogenase C-terminal domain-like"/>
    <property type="match status" value="1"/>
</dbReference>
<protein>
    <submittedName>
        <fullName evidence="6">3-hydroxyacyl-CoA dehydrogenase</fullName>
    </submittedName>
</protein>
<dbReference type="AlphaFoldDB" id="A0A1I6X569"/>
<dbReference type="InterPro" id="IPR013328">
    <property type="entry name" value="6PGD_dom2"/>
</dbReference>
<dbReference type="Pfam" id="PF02737">
    <property type="entry name" value="3HCDH_N"/>
    <property type="match status" value="1"/>
</dbReference>